<reference evidence="1" key="1">
    <citation type="journal article" date="2014" name="Front. Microbiol.">
        <title>High frequency of phylogenetically diverse reductive dehalogenase-homologous genes in deep subseafloor sedimentary metagenomes.</title>
        <authorList>
            <person name="Kawai M."/>
            <person name="Futagami T."/>
            <person name="Toyoda A."/>
            <person name="Takaki Y."/>
            <person name="Nishi S."/>
            <person name="Hori S."/>
            <person name="Arai W."/>
            <person name="Tsubouchi T."/>
            <person name="Morono Y."/>
            <person name="Uchiyama I."/>
            <person name="Ito T."/>
            <person name="Fujiyama A."/>
            <person name="Inagaki F."/>
            <person name="Takami H."/>
        </authorList>
    </citation>
    <scope>NUCLEOTIDE SEQUENCE</scope>
    <source>
        <strain evidence="1">Expedition CK06-06</strain>
    </source>
</reference>
<dbReference type="AlphaFoldDB" id="X1CBT3"/>
<name>X1CBT3_9ZZZZ</name>
<evidence type="ECO:0000313" key="1">
    <source>
        <dbReference type="EMBL" id="GAG81756.1"/>
    </source>
</evidence>
<protein>
    <submittedName>
        <fullName evidence="1">Uncharacterized protein</fullName>
    </submittedName>
</protein>
<gene>
    <name evidence="1" type="ORF">S01H4_23939</name>
</gene>
<accession>X1CBT3</accession>
<feature type="non-terminal residue" evidence="1">
    <location>
        <position position="249"/>
    </location>
</feature>
<sequence>MVDTQTNKPVVGRIPRDTLNLDSLQWIDNAFSKPTTLDSFQEHIGTLPTAKSSFSGRPDKFVLPGQGQPYSDCGEPVIYLCPRCGHLKKNEDEGKNCRRATCPKCYHTWAWLLAKKAANRILHATKVAARQLGRSRKPIHVVISLPKSAWILFHDDYPAARRQAYKLLIKAGILGGLLIAHPWRQKCVLCDGDIVGSWRVDAETKQFTQKERYCTDCGSKQFKWIDGPHFHFVGYGWTEHTKEIEQDTG</sequence>
<proteinExistence type="predicted"/>
<dbReference type="EMBL" id="BART01011180">
    <property type="protein sequence ID" value="GAG81756.1"/>
    <property type="molecule type" value="Genomic_DNA"/>
</dbReference>
<organism evidence="1">
    <name type="scientific">marine sediment metagenome</name>
    <dbReference type="NCBI Taxonomy" id="412755"/>
    <lineage>
        <taxon>unclassified sequences</taxon>
        <taxon>metagenomes</taxon>
        <taxon>ecological metagenomes</taxon>
    </lineage>
</organism>
<comment type="caution">
    <text evidence="1">The sequence shown here is derived from an EMBL/GenBank/DDBJ whole genome shotgun (WGS) entry which is preliminary data.</text>
</comment>